<dbReference type="OMA" id="CKAPPYL"/>
<name>A0A3B4C951_PYGNA</name>
<accession>A0A3B4C951</accession>
<dbReference type="SMART" id="SM00026">
    <property type="entry name" value="EPEND"/>
    <property type="match status" value="1"/>
</dbReference>
<reference evidence="2 3" key="1">
    <citation type="submission" date="2020-10" db="EMBL/GenBank/DDBJ databases">
        <title>Pygocentrus nattereri (red-bellied piranha) genome, fPygNat1, primary haplotype.</title>
        <authorList>
            <person name="Myers G."/>
            <person name="Meyer A."/>
            <person name="Karagic N."/>
            <person name="Pippel M."/>
            <person name="Winkler S."/>
            <person name="Tracey A."/>
            <person name="Wood J."/>
            <person name="Formenti G."/>
            <person name="Howe K."/>
            <person name="Fedrigo O."/>
            <person name="Jarvis E.D."/>
        </authorList>
    </citation>
    <scope>NUCLEOTIDE SEQUENCE [LARGE SCALE GENOMIC DNA]</scope>
</reference>
<comment type="similarity">
    <text evidence="1">Belongs to the ependymin family.</text>
</comment>
<dbReference type="AlphaFoldDB" id="A0A3B4C951"/>
<keyword evidence="3" id="KW-1185">Reference proteome</keyword>
<dbReference type="Ensembl" id="ENSPNAT00000001845.2">
    <property type="protein sequence ID" value="ENSPNAP00000007426.2"/>
    <property type="gene ID" value="ENSPNAG00000002655.2"/>
</dbReference>
<dbReference type="Proteomes" id="UP001501920">
    <property type="component" value="Chromosome 16"/>
</dbReference>
<evidence type="ECO:0000256" key="1">
    <source>
        <dbReference type="ARBA" id="ARBA00010771"/>
    </source>
</evidence>
<reference evidence="2" key="2">
    <citation type="submission" date="2025-08" db="UniProtKB">
        <authorList>
            <consortium name="Ensembl"/>
        </authorList>
    </citation>
    <scope>IDENTIFICATION</scope>
</reference>
<dbReference type="PRINTS" id="PR00317">
    <property type="entry name" value="EPENDYMIN"/>
</dbReference>
<dbReference type="GO" id="GO:0007160">
    <property type="term" value="P:cell-matrix adhesion"/>
    <property type="evidence" value="ECO:0007669"/>
    <property type="project" value="InterPro"/>
</dbReference>
<reference evidence="2" key="3">
    <citation type="submission" date="2025-09" db="UniProtKB">
        <authorList>
            <consortium name="Ensembl"/>
        </authorList>
    </citation>
    <scope>IDENTIFICATION</scope>
</reference>
<dbReference type="PANTHER" id="PTHR10697:SF5">
    <property type="entry name" value="EPENDYMIN-RELATED"/>
    <property type="match status" value="1"/>
</dbReference>
<dbReference type="InterPro" id="IPR001299">
    <property type="entry name" value="Ependymin"/>
</dbReference>
<dbReference type="GO" id="GO:0005764">
    <property type="term" value="C:lysosome"/>
    <property type="evidence" value="ECO:0007669"/>
    <property type="project" value="TreeGrafter"/>
</dbReference>
<dbReference type="GeneTree" id="ENSGT00940000164430"/>
<dbReference type="PANTHER" id="PTHR10697">
    <property type="entry name" value="MAMMALIAN EPENDYMIN-RELATED PROTEIN 1"/>
    <property type="match status" value="1"/>
</dbReference>
<evidence type="ECO:0000313" key="3">
    <source>
        <dbReference type="Proteomes" id="UP001501920"/>
    </source>
</evidence>
<evidence type="ECO:0000313" key="2">
    <source>
        <dbReference type="Ensembl" id="ENSPNAP00000007426.2"/>
    </source>
</evidence>
<dbReference type="OrthoDB" id="6084362at2759"/>
<protein>
    <submittedName>
        <fullName evidence="2">Ependymin-like 2</fullName>
    </submittedName>
</protein>
<organism evidence="2 3">
    <name type="scientific">Pygocentrus nattereri</name>
    <name type="common">Red-bellied piranha</name>
    <dbReference type="NCBI Taxonomy" id="42514"/>
    <lineage>
        <taxon>Eukaryota</taxon>
        <taxon>Metazoa</taxon>
        <taxon>Chordata</taxon>
        <taxon>Craniata</taxon>
        <taxon>Vertebrata</taxon>
        <taxon>Euteleostomi</taxon>
        <taxon>Actinopterygii</taxon>
        <taxon>Neopterygii</taxon>
        <taxon>Teleostei</taxon>
        <taxon>Ostariophysi</taxon>
        <taxon>Characiformes</taxon>
        <taxon>Characoidei</taxon>
        <taxon>Pygocentrus</taxon>
    </lineage>
</organism>
<sequence length="195" mass="21895">MGSPNHFFLMQVSPEGKSLVFEQFYYDAVEQRIRVIASGKEGTHNVFVDVLMLYRERFYYEISYHNKSCTKVPFSAAFIPIEIPIDAQHKAQFVIGSLSAPAQGILVNNWEGSIAEIKANYSMTFTEFGCIPVTTLYSIEQKGPHAFEVGVLNNFFDIVIGIENPEVFIPPSFCTSAKLVEQKPGEVADFFTALM</sequence>
<dbReference type="GO" id="GO:0005576">
    <property type="term" value="C:extracellular region"/>
    <property type="evidence" value="ECO:0007669"/>
    <property type="project" value="InterPro"/>
</dbReference>
<dbReference type="GO" id="GO:0005509">
    <property type="term" value="F:calcium ion binding"/>
    <property type="evidence" value="ECO:0007669"/>
    <property type="project" value="InterPro"/>
</dbReference>
<proteinExistence type="inferred from homology"/>
<dbReference type="Pfam" id="PF00811">
    <property type="entry name" value="Ependymin"/>
    <property type="match status" value="1"/>
</dbReference>